<dbReference type="STRING" id="1912961.BU204_10805"/>
<dbReference type="Gene3D" id="1.25.40.10">
    <property type="entry name" value="Tetratricopeptide repeat domain"/>
    <property type="match status" value="2"/>
</dbReference>
<dbReference type="SUPFAM" id="SSF55073">
    <property type="entry name" value="Nucleotide cyclase"/>
    <property type="match status" value="1"/>
</dbReference>
<dbReference type="SUPFAM" id="SSF52540">
    <property type="entry name" value="P-loop containing nucleoside triphosphate hydrolases"/>
    <property type="match status" value="1"/>
</dbReference>
<evidence type="ECO:0000313" key="2">
    <source>
        <dbReference type="EMBL" id="OLF17437.1"/>
    </source>
</evidence>
<dbReference type="Gene3D" id="3.40.50.300">
    <property type="entry name" value="P-loop containing nucleotide triphosphate hydrolases"/>
    <property type="match status" value="1"/>
</dbReference>
<feature type="domain" description="AAA+ ATPase" evidence="1">
    <location>
        <begin position="248"/>
        <end position="381"/>
    </location>
</feature>
<dbReference type="PANTHER" id="PTHR47691">
    <property type="entry name" value="REGULATOR-RELATED"/>
    <property type="match status" value="1"/>
</dbReference>
<dbReference type="GO" id="GO:0043531">
    <property type="term" value="F:ADP binding"/>
    <property type="evidence" value="ECO:0007669"/>
    <property type="project" value="InterPro"/>
</dbReference>
<dbReference type="InterPro" id="IPR011990">
    <property type="entry name" value="TPR-like_helical_dom_sf"/>
</dbReference>
<evidence type="ECO:0000313" key="3">
    <source>
        <dbReference type="Proteomes" id="UP000185596"/>
    </source>
</evidence>
<dbReference type="InterPro" id="IPR029787">
    <property type="entry name" value="Nucleotide_cyclase"/>
</dbReference>
<reference evidence="2 3" key="1">
    <citation type="submission" date="2016-12" db="EMBL/GenBank/DDBJ databases">
        <title>The draft genome sequence of Actinophytocola sp. 11-183.</title>
        <authorList>
            <person name="Wang W."/>
            <person name="Yuan L."/>
        </authorList>
    </citation>
    <scope>NUCLEOTIDE SEQUENCE [LARGE SCALE GENOMIC DNA]</scope>
    <source>
        <strain evidence="2 3">11-183</strain>
    </source>
</reference>
<dbReference type="Proteomes" id="UP000185596">
    <property type="component" value="Unassembled WGS sequence"/>
</dbReference>
<dbReference type="AlphaFoldDB" id="A0A1Q8CSY1"/>
<keyword evidence="3" id="KW-1185">Reference proteome</keyword>
<gene>
    <name evidence="2" type="ORF">BU204_10805</name>
</gene>
<comment type="caution">
    <text evidence="2">The sequence shown here is derived from an EMBL/GenBank/DDBJ whole genome shotgun (WGS) entry which is preliminary data.</text>
</comment>
<sequence length="887" mass="96794">MRTSPSSAEPSHRTEVFPTHRSMLVLDIEGFSDRHRDDSSRTVLRERFYALLHESLAGAGIPWQSCHHEDRGDGAIVLVSPLVPKVLLLDPLLSCLSAALAEHNRSARVGERFRLRLAVHAGEVSTDRYGLSGTDLITACRMADADELRASLRESPVDLAVVVSDTIYEGTVRHRYRNLDPVDYHPVSLEAKKARIRAWMYRPSGVVPPPAPTAGARESEQDCPHQVPPSLGVFAGRERELDALDRAAPGLVLVVGPPGVGKSALAVRWANRAKDRFVDGCLYADLGGPLAPVPPGQVLRRFLRALGVPDVTLPADPAEQADLFRTVTSGRRILVVLDHAGSLGQVRALLPSPSTTTTVVTGSSRLDALTVEGAQLIELGPLSAETGVHLMSVLVGRSRVAAEPDALARLVELCGGLPVALVVAAGRLAHRRQWTVQQAVADLLDERRRLDRLALGAEPSVRAVFDRAYRELSPGAARLYRLLGLHPGPDFDAEAAAALIQSRAAEAEERLEELLGADLLQERQTGRFRLLDLVLLHARERAETEESHVERHLATRRLADWYLYTAAAADAVLTPHRRRTRPRVEHVPLEPPVFADHLAALRWLVRERRVLHAVARQAVVGTPAVAWRIADAMWGLFLTCGHHQDWLAVDELALDAARRCGDREMEAESEDRLGLALNAVRRYGEALEHMAGAARFWEELGRPVRVASSIERTGFVHLEQGRVDLAIDRFGRALALYRTLDQSRNVGLVLVSLARASIAAGRPEDAVRHARTASAYLGGLDVPDPYNLARCYTVLARAEAMTGRTGSALPLLQAASALMRAVGSVLGAADIWWVTAELHRTAGEAESARDAYRRAVELLATSGSPASAEVRERLANLEADSDETAWF</sequence>
<dbReference type="SUPFAM" id="SSF48452">
    <property type="entry name" value="TPR-like"/>
    <property type="match status" value="1"/>
</dbReference>
<evidence type="ECO:0000259" key="1">
    <source>
        <dbReference type="SMART" id="SM00382"/>
    </source>
</evidence>
<proteinExistence type="predicted"/>
<organism evidence="2 3">
    <name type="scientific">Actinophytocola xanthii</name>
    <dbReference type="NCBI Taxonomy" id="1912961"/>
    <lineage>
        <taxon>Bacteria</taxon>
        <taxon>Bacillati</taxon>
        <taxon>Actinomycetota</taxon>
        <taxon>Actinomycetes</taxon>
        <taxon>Pseudonocardiales</taxon>
        <taxon>Pseudonocardiaceae</taxon>
    </lineage>
</organism>
<accession>A0A1Q8CSY1</accession>
<dbReference type="SMART" id="SM00382">
    <property type="entry name" value="AAA"/>
    <property type="match status" value="1"/>
</dbReference>
<dbReference type="PRINTS" id="PR00364">
    <property type="entry name" value="DISEASERSIST"/>
</dbReference>
<dbReference type="PANTHER" id="PTHR47691:SF3">
    <property type="entry name" value="HTH-TYPE TRANSCRIPTIONAL REGULATOR RV0890C-RELATED"/>
    <property type="match status" value="1"/>
</dbReference>
<dbReference type="EMBL" id="MSIE01000016">
    <property type="protein sequence ID" value="OLF17437.1"/>
    <property type="molecule type" value="Genomic_DNA"/>
</dbReference>
<name>A0A1Q8CSY1_9PSEU</name>
<protein>
    <recommendedName>
        <fullName evidence="1">AAA+ ATPase domain-containing protein</fullName>
    </recommendedName>
</protein>
<dbReference type="Gene3D" id="3.30.70.1230">
    <property type="entry name" value="Nucleotide cyclase"/>
    <property type="match status" value="1"/>
</dbReference>
<dbReference type="InterPro" id="IPR027417">
    <property type="entry name" value="P-loop_NTPase"/>
</dbReference>
<dbReference type="InterPro" id="IPR003593">
    <property type="entry name" value="AAA+_ATPase"/>
</dbReference>